<dbReference type="EMBL" id="BK015193">
    <property type="protein sequence ID" value="DAD95503.1"/>
    <property type="molecule type" value="Genomic_DNA"/>
</dbReference>
<name>A0A8S5NMC4_9CAUD</name>
<protein>
    <submittedName>
        <fullName evidence="1">POLYCOMB PROTEIN PCL, AROMATIC CAGE</fullName>
    </submittedName>
</protein>
<accession>A0A8S5NMC4</accession>
<reference evidence="1" key="1">
    <citation type="journal article" date="2021" name="Proc. Natl. Acad. Sci. U.S.A.">
        <title>A Catalog of Tens of Thousands of Viruses from Human Metagenomes Reveals Hidden Associations with Chronic Diseases.</title>
        <authorList>
            <person name="Tisza M.J."/>
            <person name="Buck C.B."/>
        </authorList>
    </citation>
    <scope>NUCLEOTIDE SEQUENCE</scope>
    <source>
        <strain evidence="1">CtFbs2</strain>
    </source>
</reference>
<evidence type="ECO:0000313" key="1">
    <source>
        <dbReference type="EMBL" id="DAD95503.1"/>
    </source>
</evidence>
<sequence length="64" mass="7207">MQVEVVVAMERRPVTVHGRYGDLIGWFQRGGFLGNNQKPVGLVEFADGTVGEYEAKEVRYVDHV</sequence>
<proteinExistence type="predicted"/>
<organism evidence="1">
    <name type="scientific">Siphoviridae sp. ctFbs2</name>
    <dbReference type="NCBI Taxonomy" id="2826213"/>
    <lineage>
        <taxon>Viruses</taxon>
        <taxon>Duplodnaviria</taxon>
        <taxon>Heunggongvirae</taxon>
        <taxon>Uroviricota</taxon>
        <taxon>Caudoviricetes</taxon>
    </lineage>
</organism>